<dbReference type="InterPro" id="IPR026059">
    <property type="entry name" value="Rab3GAP2"/>
</dbReference>
<keyword evidence="7" id="KW-1185">Reference proteome</keyword>
<evidence type="ECO:0000259" key="5">
    <source>
        <dbReference type="Pfam" id="PF14655"/>
    </source>
</evidence>
<reference evidence="8" key="1">
    <citation type="submission" date="2025-08" db="UniProtKB">
        <authorList>
            <consortium name="RefSeq"/>
        </authorList>
    </citation>
    <scope>IDENTIFICATION</scope>
    <source>
        <strain evidence="8">Ishihara</strain>
        <tissue evidence="8">Whole body</tissue>
    </source>
</reference>
<dbReference type="OrthoDB" id="2019917at2759"/>
<dbReference type="InterPro" id="IPR029257">
    <property type="entry name" value="RAB3GAP2_C"/>
</dbReference>
<gene>
    <name evidence="8" type="primary">LOC111348264</name>
</gene>
<dbReference type="GO" id="GO:0005096">
    <property type="term" value="F:GTPase activator activity"/>
    <property type="evidence" value="ECO:0007669"/>
    <property type="project" value="UniProtKB-KW"/>
</dbReference>
<comment type="similarity">
    <text evidence="2">Belongs to the Rab3-GAP regulatory subunit family.</text>
</comment>
<evidence type="ECO:0000256" key="2">
    <source>
        <dbReference type="ARBA" id="ARBA00008153"/>
    </source>
</evidence>
<keyword evidence="3" id="KW-0343">GTPase activation</keyword>
<dbReference type="PANTHER" id="PTHR12472">
    <property type="entry name" value="RAB3-GAP REGULATORY DOMAIN"/>
    <property type="match status" value="1"/>
</dbReference>
<evidence type="ECO:0000259" key="6">
    <source>
        <dbReference type="Pfam" id="PF14656"/>
    </source>
</evidence>
<dbReference type="CTD" id="34626"/>
<dbReference type="RefSeq" id="XP_022814582.1">
    <property type="nucleotide sequence ID" value="XM_022958814.1"/>
</dbReference>
<organism evidence="7 8">
    <name type="scientific">Spodoptera litura</name>
    <name type="common">Asian cotton leafworm</name>
    <dbReference type="NCBI Taxonomy" id="69820"/>
    <lineage>
        <taxon>Eukaryota</taxon>
        <taxon>Metazoa</taxon>
        <taxon>Ecdysozoa</taxon>
        <taxon>Arthropoda</taxon>
        <taxon>Hexapoda</taxon>
        <taxon>Insecta</taxon>
        <taxon>Pterygota</taxon>
        <taxon>Neoptera</taxon>
        <taxon>Endopterygota</taxon>
        <taxon>Lepidoptera</taxon>
        <taxon>Glossata</taxon>
        <taxon>Ditrysia</taxon>
        <taxon>Noctuoidea</taxon>
        <taxon>Noctuidae</taxon>
        <taxon>Amphipyrinae</taxon>
        <taxon>Spodoptera</taxon>
    </lineage>
</organism>
<protein>
    <submittedName>
        <fullName evidence="8">Rab3 GTPase-activating protein regulatory subunit isoform X1</fullName>
    </submittedName>
</protein>
<dbReference type="KEGG" id="sliu:111348264"/>
<name>A0A9J7DQU5_SPOLT</name>
<keyword evidence="4" id="KW-0963">Cytoplasm</keyword>
<dbReference type="Pfam" id="PF14655">
    <property type="entry name" value="RAB3GAP2_N"/>
    <property type="match status" value="1"/>
</dbReference>
<evidence type="ECO:0000313" key="8">
    <source>
        <dbReference type="RefSeq" id="XP_022814582.1"/>
    </source>
</evidence>
<accession>A0A9J7DQU5</accession>
<dbReference type="GeneID" id="111348264"/>
<evidence type="ECO:0000256" key="4">
    <source>
        <dbReference type="ARBA" id="ARBA00022490"/>
    </source>
</evidence>
<evidence type="ECO:0000256" key="3">
    <source>
        <dbReference type="ARBA" id="ARBA00022468"/>
    </source>
</evidence>
<dbReference type="InterPro" id="IPR032839">
    <property type="entry name" value="RAB3GAP_N"/>
</dbReference>
<dbReference type="Pfam" id="PF14656">
    <property type="entry name" value="RAB3GAP2_C"/>
    <property type="match status" value="1"/>
</dbReference>
<feature type="domain" description="Rab3-GAP regulatory subunit N-terminal" evidence="5">
    <location>
        <begin position="33"/>
        <end position="430"/>
    </location>
</feature>
<evidence type="ECO:0000256" key="1">
    <source>
        <dbReference type="ARBA" id="ARBA00004496"/>
    </source>
</evidence>
<dbReference type="Proteomes" id="UP000301870">
    <property type="component" value="Chromosome 7"/>
</dbReference>
<dbReference type="PANTHER" id="PTHR12472:SF0">
    <property type="entry name" value="RAB3 GTPASE-ACTIVATING PROTEIN NON-CATALYTIC SUBUNIT"/>
    <property type="match status" value="1"/>
</dbReference>
<comment type="subcellular location">
    <subcellularLocation>
        <location evidence="1">Cytoplasm</location>
    </subcellularLocation>
</comment>
<sequence>MSCQVEQIADCGDLSSLGRALFISEKEVSDENWLPQCTISLSSCSSLLAVGYKNRLCLLTNQWISLTSSRTFIISWSGTLPSDITAILALAICPSQHSSQNGPDWFCIIVGFKNGSVGFYTDTGHLLLLEKLDDFPVMKISCHTGTYGTLPDDIHILFSTCECIVTGSSLYQTLRNAKAQLARVRAGIQGDYSVDSRSINIRKWTFCEQEVINDASVVGLDLKNTYDHLLAASTYGGYDVWYRSVPAVNTLILGAGVKPYVGFHYALEGGTAPPLQDVARAVANKIKSALPGWLGGGSTENTTVGNEPLIRSEGLTMRNGLFDGQRTGNSVAVSPDRRLAAIVDSLGRVAVLDVTRGHLIRLFKGCRDAQCAFVQIFEMEDKKPKLSIVKELKRAIFLIIYNPKKGLIDIRIMQKGNRVAAFTATKNGLLLYNTCGLVGAVKNYTYKKINLPEFQCVLMDPDGTLKKFNIPFFYALEGEYSQRSKDLHVLRDLREYLRKISTDSEDFVEELLKKVTELKTLDLKKHCLDKMLVRKYEITPKIVMTCLSLFWDTIENEELSDQLIEIKNYFANLALATLFFRHMNGENVDDMRDLVTKVHSYKNIHTEGTEIPRSIHSETEKTEIDESSETPCFELLEDDNCILERLLTLAKEINYKEQHARVTFAVNNTSAYKEFLSCFNLDSKDECIRLKSETTTDQMNTLASSTFKSIFKLNDVTLLSDFVRECNMDPKEIVKLLIMQVMNMPLQDINLELIEKLIQVLYFLCNIIEEATQIAYNETSPWWQDVRDILVDMPCPLRSMIVAMACKAVSRIFEIKCQEIDDTLWESVTEENAKWGILIGKLEDISILSIILMFKDSLAENCLPKLQMTEFNINLKYIYTRGNGSVTELIAKWLCSMGVVPEAIITNELLEKYAGVDLETYFDNSDDDHDYIYIMNHRSYLDENPEIFKWLSLLRQQFPLSTSSNYIIANMCWEYSIAWQKSMQNCELLNTVNHCLKCISDLHIRLGLYSIIWFTYIKHVFEASCRLVNKVGRLPKDPLCLQDVGYDSTIMIKFLEIVTTYLGEFLDCSQMSISHDKISIQYEQIWDESTPSLVEVAQDNKKVNNDILNLNYQISCTVYYMCHFNVKVSKPLDSLYDIDYQYIFDSLIDSKHTREINMRPSEKLRNPRFKFLTKLIRCAVDTVTTSDEFGSPQYNCGECFPWIEKITVLAELWSIDIDFVRRQQVIALYHLGYDSLAEKIITLIKEPEVLVTPILAITTQRFKRSLEQSSNQPEWIVTMPPHLYKRLQNVALDTSIPAHPSLATTKIVLNSLLYQIDQKENCSANPQELKAIELFMDNCDVLIAYKLHKT</sequence>
<dbReference type="GO" id="GO:0005737">
    <property type="term" value="C:cytoplasm"/>
    <property type="evidence" value="ECO:0007669"/>
    <property type="project" value="UniProtKB-SubCell"/>
</dbReference>
<feature type="domain" description="Rab3GAP regulatory subunit C-terminal" evidence="6">
    <location>
        <begin position="733"/>
        <end position="1315"/>
    </location>
</feature>
<proteinExistence type="inferred from homology"/>
<evidence type="ECO:0000313" key="7">
    <source>
        <dbReference type="Proteomes" id="UP000301870"/>
    </source>
</evidence>